<dbReference type="Pfam" id="PF02608">
    <property type="entry name" value="Bmp"/>
    <property type="match status" value="1"/>
</dbReference>
<evidence type="ECO:0000256" key="3">
    <source>
        <dbReference type="ARBA" id="ARBA00022475"/>
    </source>
</evidence>
<dbReference type="InterPro" id="IPR003760">
    <property type="entry name" value="PnrA-like"/>
</dbReference>
<evidence type="ECO:0000256" key="5">
    <source>
        <dbReference type="ARBA" id="ARBA00023136"/>
    </source>
</evidence>
<evidence type="ECO:0000256" key="7">
    <source>
        <dbReference type="SAM" id="SignalP"/>
    </source>
</evidence>
<gene>
    <name evidence="9" type="ORF">SAMN02745784_01133</name>
</gene>
<dbReference type="PROSITE" id="PS51257">
    <property type="entry name" value="PROKAR_LIPOPROTEIN"/>
    <property type="match status" value="1"/>
</dbReference>
<feature type="chain" id="PRO_5013222890" evidence="7">
    <location>
        <begin position="21"/>
        <end position="353"/>
    </location>
</feature>
<evidence type="ECO:0000259" key="8">
    <source>
        <dbReference type="Pfam" id="PF02608"/>
    </source>
</evidence>
<dbReference type="InterPro" id="IPR050957">
    <property type="entry name" value="BMP_lipoprotein"/>
</dbReference>
<organism evidence="9 10">
    <name type="scientific">Tissierella praeacuta DSM 18095</name>
    <dbReference type="NCBI Taxonomy" id="1123404"/>
    <lineage>
        <taxon>Bacteria</taxon>
        <taxon>Bacillati</taxon>
        <taxon>Bacillota</taxon>
        <taxon>Tissierellia</taxon>
        <taxon>Tissierellales</taxon>
        <taxon>Tissierellaceae</taxon>
        <taxon>Tissierella</taxon>
    </lineage>
</organism>
<dbReference type="EMBL" id="FQTY01000003">
    <property type="protein sequence ID" value="SHE57074.1"/>
    <property type="molecule type" value="Genomic_DNA"/>
</dbReference>
<keyword evidence="3" id="KW-1003">Cell membrane</keyword>
<keyword evidence="10" id="KW-1185">Reference proteome</keyword>
<evidence type="ECO:0000313" key="10">
    <source>
        <dbReference type="Proteomes" id="UP000184114"/>
    </source>
</evidence>
<dbReference type="PANTHER" id="PTHR34296">
    <property type="entry name" value="TRANSCRIPTIONAL ACTIVATOR PROTEIN MED"/>
    <property type="match status" value="1"/>
</dbReference>
<keyword evidence="5" id="KW-0472">Membrane</keyword>
<sequence length="353" mass="38180">MKKKLLILLSLMLIVSTVLAGCKKTDVPTTSDKPATNDASDIVEATKVGLVLAGGLGDRSFYDSSHEGVEQAKKDLGIEYKVYECRNDSSLLNDQLVQASQYASIVAVVGFEFYDVVQEVAKEFPKISYIYVDNEIEGIDNLITISYAENEGSFLAGALAAMLTTETSIEGIDEGKLIGMVGGMDIPVIRNFQAGYEAGAKYIDPEVKVETIFAEDFEDPAKGKESATALYSRGADIIFQVAGKTGEGVFEAAKEMGKYAIGVDTDQRYINPEVIVASMVKKVGKSIYDTIENIQNDKIEKGKVVHYGLAQDGVEMGYGSSNMTQFATEDMKAKLEDIKAKIISGEIEAPTGK</sequence>
<feature type="signal peptide" evidence="7">
    <location>
        <begin position="1"/>
        <end position="20"/>
    </location>
</feature>
<dbReference type="PANTHER" id="PTHR34296:SF2">
    <property type="entry name" value="ABC TRANSPORTER GUANOSINE-BINDING PROTEIN NUPN"/>
    <property type="match status" value="1"/>
</dbReference>
<comment type="subcellular location">
    <subcellularLocation>
        <location evidence="1">Cell membrane</location>
        <topology evidence="1">Lipid-anchor</topology>
    </subcellularLocation>
</comment>
<dbReference type="GO" id="GO:0005886">
    <property type="term" value="C:plasma membrane"/>
    <property type="evidence" value="ECO:0007669"/>
    <property type="project" value="UniProtKB-SubCell"/>
</dbReference>
<evidence type="ECO:0000256" key="4">
    <source>
        <dbReference type="ARBA" id="ARBA00022729"/>
    </source>
</evidence>
<dbReference type="Proteomes" id="UP000184114">
    <property type="component" value="Unassembled WGS sequence"/>
</dbReference>
<comment type="similarity">
    <text evidence="2">Belongs to the BMP lipoprotein family.</text>
</comment>
<dbReference type="Gene3D" id="3.40.50.2300">
    <property type="match status" value="2"/>
</dbReference>
<evidence type="ECO:0000256" key="2">
    <source>
        <dbReference type="ARBA" id="ARBA00008610"/>
    </source>
</evidence>
<keyword evidence="4 7" id="KW-0732">Signal</keyword>
<dbReference type="GeneID" id="90996051"/>
<keyword evidence="6" id="KW-0449">Lipoprotein</keyword>
<evidence type="ECO:0000256" key="6">
    <source>
        <dbReference type="ARBA" id="ARBA00023288"/>
    </source>
</evidence>
<proteinExistence type="inferred from homology"/>
<evidence type="ECO:0000256" key="1">
    <source>
        <dbReference type="ARBA" id="ARBA00004193"/>
    </source>
</evidence>
<feature type="domain" description="ABC transporter substrate-binding protein PnrA-like" evidence="8">
    <location>
        <begin position="46"/>
        <end position="351"/>
    </location>
</feature>
<evidence type="ECO:0000313" key="9">
    <source>
        <dbReference type="EMBL" id="SHE57074.1"/>
    </source>
</evidence>
<dbReference type="RefSeq" id="WP_072974108.1">
    <property type="nucleotide sequence ID" value="NZ_FQTY01000003.1"/>
</dbReference>
<dbReference type="STRING" id="1123404.SAMN02745784_01133"/>
<protein>
    <submittedName>
        <fullName evidence="9">Nucleoside-binding protein</fullName>
    </submittedName>
</protein>
<reference evidence="10" key="1">
    <citation type="submission" date="2016-11" db="EMBL/GenBank/DDBJ databases">
        <authorList>
            <person name="Varghese N."/>
            <person name="Submissions S."/>
        </authorList>
    </citation>
    <scope>NUCLEOTIDE SEQUENCE [LARGE SCALE GENOMIC DNA]</scope>
    <source>
        <strain evidence="10">DSM 18095</strain>
    </source>
</reference>
<dbReference type="SUPFAM" id="SSF53822">
    <property type="entry name" value="Periplasmic binding protein-like I"/>
    <property type="match status" value="1"/>
</dbReference>
<name>A0A1M4UK76_9FIRM</name>
<dbReference type="InterPro" id="IPR028082">
    <property type="entry name" value="Peripla_BP_I"/>
</dbReference>
<dbReference type="AlphaFoldDB" id="A0A1M4UK76"/>
<accession>A0A1M4UK76</accession>
<dbReference type="CDD" id="cd19964">
    <property type="entry name" value="PBP1_BMP-like"/>
    <property type="match status" value="1"/>
</dbReference>